<dbReference type="PANTHER" id="PTHR12631">
    <property type="entry name" value="ALPHA-L-IDURONIDASE"/>
    <property type="match status" value="1"/>
</dbReference>
<name>A7ILA3_XANP2</name>
<dbReference type="SUPFAM" id="SSF51445">
    <property type="entry name" value="(Trans)glycosidases"/>
    <property type="match status" value="1"/>
</dbReference>
<evidence type="ECO:0000256" key="1">
    <source>
        <dbReference type="ARBA" id="ARBA00022801"/>
    </source>
</evidence>
<keyword evidence="1 3" id="KW-0378">Hydrolase</keyword>
<gene>
    <name evidence="6" type="ordered locus">Xaut_3568</name>
</gene>
<keyword evidence="2 3" id="KW-0326">Glycosidase</keyword>
<organism evidence="6 7">
    <name type="scientific">Xanthobacter autotrophicus (strain ATCC BAA-1158 / Py2)</name>
    <dbReference type="NCBI Taxonomy" id="78245"/>
    <lineage>
        <taxon>Bacteria</taxon>
        <taxon>Pseudomonadati</taxon>
        <taxon>Pseudomonadota</taxon>
        <taxon>Alphaproteobacteria</taxon>
        <taxon>Hyphomicrobiales</taxon>
        <taxon>Xanthobacteraceae</taxon>
        <taxon>Xanthobacter</taxon>
    </lineage>
</organism>
<evidence type="ECO:0000256" key="3">
    <source>
        <dbReference type="RuleBase" id="RU361153"/>
    </source>
</evidence>
<dbReference type="CAZy" id="GH39">
    <property type="family name" value="Glycoside Hydrolase Family 39"/>
</dbReference>
<comment type="similarity">
    <text evidence="3">Belongs to the glycosyl hydrolase 5 (cellulase A) family.</text>
</comment>
<reference evidence="6 7" key="1">
    <citation type="submission" date="2007-07" db="EMBL/GenBank/DDBJ databases">
        <title>Complete sequence of chromosome of Xanthobacter autotrophicus Py2.</title>
        <authorList>
            <consortium name="US DOE Joint Genome Institute"/>
            <person name="Copeland A."/>
            <person name="Lucas S."/>
            <person name="Lapidus A."/>
            <person name="Barry K."/>
            <person name="Glavina del Rio T."/>
            <person name="Hammon N."/>
            <person name="Israni S."/>
            <person name="Dalin E."/>
            <person name="Tice H."/>
            <person name="Pitluck S."/>
            <person name="Sims D."/>
            <person name="Brettin T."/>
            <person name="Bruce D."/>
            <person name="Detter J.C."/>
            <person name="Han C."/>
            <person name="Tapia R."/>
            <person name="Brainard J."/>
            <person name="Schmutz J."/>
            <person name="Larimer F."/>
            <person name="Land M."/>
            <person name="Hauser L."/>
            <person name="Kyrpides N."/>
            <person name="Kim E."/>
            <person name="Ensigns S.A."/>
            <person name="Richardson P."/>
        </authorList>
    </citation>
    <scope>NUCLEOTIDE SEQUENCE [LARGE SCALE GENOMIC DNA]</scope>
    <source>
        <strain evidence="7">ATCC BAA-1158 / Py2</strain>
    </source>
</reference>
<feature type="signal peptide" evidence="4">
    <location>
        <begin position="1"/>
        <end position="31"/>
    </location>
</feature>
<dbReference type="Pfam" id="PF00150">
    <property type="entry name" value="Cellulase"/>
    <property type="match status" value="1"/>
</dbReference>
<dbReference type="AlphaFoldDB" id="A7ILA3"/>
<dbReference type="Proteomes" id="UP000002417">
    <property type="component" value="Chromosome"/>
</dbReference>
<dbReference type="KEGG" id="xau:Xaut_3568"/>
<evidence type="ECO:0000259" key="5">
    <source>
        <dbReference type="Pfam" id="PF00150"/>
    </source>
</evidence>
<dbReference type="EMBL" id="CP000781">
    <property type="protein sequence ID" value="ABS68796.1"/>
    <property type="molecule type" value="Genomic_DNA"/>
</dbReference>
<feature type="chain" id="PRO_5002711066" description="Glycoside hydrolase family 5 domain-containing protein" evidence="4">
    <location>
        <begin position="32"/>
        <end position="457"/>
    </location>
</feature>
<feature type="domain" description="Glycoside hydrolase family 5" evidence="5">
    <location>
        <begin position="135"/>
        <end position="302"/>
    </location>
</feature>
<sequence>MMGKSLRSGVQIALLAAGLTVAGLTAPAAGADIKTLKFANGPLSQRPDPFITGICVHFGIGGEYNYIPTKTAELVDEIGFDSFRDDLAWPVFDAPGTPPGVLRPTRLFDFMKLTKAKPLLILSHSNPAVDGGVKPMNEAGRTAYADFAVRAAAATRSSNPMFEIWNEWNLTGGQRPPWLVGAGVDSDPRAAAHYSALARTTIAALRTTEPTTTLLSGAVGSDPGWQWTQAIVRDGAIKNASGLSVHLYNHCEPDVRTRNATDIIDRLGDLQSRLRAQTGADVPIYLTEFGWPTARRPCVITQTAAADNIAQVLLWSAATPWMKGAWIYQLKDQGRSLDELEDNFGLYDYNYNPKPAACAVREAIKLIKASTTFRLERPFRDVFILQATTPQGIRLVGWTTRAEAKGTLRLPNREPTRTKALCNAGPAPASNSIALGPEPVIVDLDAANVTIEVSQAP</sequence>
<dbReference type="InterPro" id="IPR017853">
    <property type="entry name" value="GH"/>
</dbReference>
<dbReference type="GO" id="GO:0000272">
    <property type="term" value="P:polysaccharide catabolic process"/>
    <property type="evidence" value="ECO:0007669"/>
    <property type="project" value="InterPro"/>
</dbReference>
<keyword evidence="7" id="KW-1185">Reference proteome</keyword>
<evidence type="ECO:0000313" key="6">
    <source>
        <dbReference type="EMBL" id="ABS68796.1"/>
    </source>
</evidence>
<dbReference type="PANTHER" id="PTHR12631:SF10">
    <property type="entry name" value="BETA-XYLOSIDASE-LIKE PROTEIN-RELATED"/>
    <property type="match status" value="1"/>
</dbReference>
<keyword evidence="4" id="KW-0732">Signal</keyword>
<dbReference type="eggNOG" id="COG3693">
    <property type="taxonomic scope" value="Bacteria"/>
</dbReference>
<dbReference type="OrthoDB" id="9802522at2"/>
<dbReference type="HOGENOM" id="CLU_566124_0_0_5"/>
<dbReference type="InterPro" id="IPR051923">
    <property type="entry name" value="Glycosyl_Hydrolase_39"/>
</dbReference>
<proteinExistence type="inferred from homology"/>
<dbReference type="STRING" id="78245.Xaut_3568"/>
<accession>A7ILA3</accession>
<dbReference type="Gene3D" id="3.20.20.80">
    <property type="entry name" value="Glycosidases"/>
    <property type="match status" value="1"/>
</dbReference>
<dbReference type="GO" id="GO:0004553">
    <property type="term" value="F:hydrolase activity, hydrolyzing O-glycosyl compounds"/>
    <property type="evidence" value="ECO:0007669"/>
    <property type="project" value="InterPro"/>
</dbReference>
<evidence type="ECO:0000256" key="4">
    <source>
        <dbReference type="SAM" id="SignalP"/>
    </source>
</evidence>
<dbReference type="PhylomeDB" id="A7ILA3"/>
<protein>
    <recommendedName>
        <fullName evidence="5">Glycoside hydrolase family 5 domain-containing protein</fullName>
    </recommendedName>
</protein>
<evidence type="ECO:0000313" key="7">
    <source>
        <dbReference type="Proteomes" id="UP000002417"/>
    </source>
</evidence>
<evidence type="ECO:0000256" key="2">
    <source>
        <dbReference type="ARBA" id="ARBA00023295"/>
    </source>
</evidence>
<dbReference type="InterPro" id="IPR001547">
    <property type="entry name" value="Glyco_hydro_5"/>
</dbReference>